<dbReference type="CDD" id="cd00130">
    <property type="entry name" value="PAS"/>
    <property type="match status" value="2"/>
</dbReference>
<evidence type="ECO:0000313" key="4">
    <source>
        <dbReference type="EMBL" id="QCC85053.1"/>
    </source>
</evidence>
<dbReference type="CDD" id="cd01949">
    <property type="entry name" value="GGDEF"/>
    <property type="match status" value="1"/>
</dbReference>
<dbReference type="Pfam" id="PF00989">
    <property type="entry name" value="PAS"/>
    <property type="match status" value="1"/>
</dbReference>
<dbReference type="Proteomes" id="UP000297065">
    <property type="component" value="Chromosome"/>
</dbReference>
<gene>
    <name evidence="4" type="ORF">DDIC_03995</name>
</gene>
<dbReference type="InterPro" id="IPR000700">
    <property type="entry name" value="PAS-assoc_C"/>
</dbReference>
<accession>A0A4P7UG24</accession>
<dbReference type="InterPro" id="IPR052155">
    <property type="entry name" value="Biofilm_reg_signaling"/>
</dbReference>
<reference evidence="4 5" key="1">
    <citation type="submission" date="2019-02" db="EMBL/GenBank/DDBJ databases">
        <title>Complete Genome Sequence of Desulfovibrio desulfuricans IC1, a Sulfonate Utilizing Anaerobe.</title>
        <authorList>
            <person name="Day L.A."/>
            <person name="De Leon K.B."/>
            <person name="Wall J.D."/>
        </authorList>
    </citation>
    <scope>NUCLEOTIDE SEQUENCE [LARGE SCALE GENOMIC DNA]</scope>
    <source>
        <strain evidence="4 5">IC1</strain>
    </source>
</reference>
<dbReference type="SUPFAM" id="SSF55785">
    <property type="entry name" value="PYP-like sensor domain (PAS domain)"/>
    <property type="match status" value="2"/>
</dbReference>
<dbReference type="SMART" id="SM00091">
    <property type="entry name" value="PAS"/>
    <property type="match status" value="2"/>
</dbReference>
<dbReference type="InterPro" id="IPR035965">
    <property type="entry name" value="PAS-like_dom_sf"/>
</dbReference>
<dbReference type="InterPro" id="IPR000014">
    <property type="entry name" value="PAS"/>
</dbReference>
<dbReference type="AlphaFoldDB" id="A0A4P7UG24"/>
<dbReference type="PANTHER" id="PTHR44757">
    <property type="entry name" value="DIGUANYLATE CYCLASE DGCP"/>
    <property type="match status" value="1"/>
</dbReference>
<dbReference type="PROSITE" id="PS50112">
    <property type="entry name" value="PAS"/>
    <property type="match status" value="1"/>
</dbReference>
<dbReference type="PROSITE" id="PS50113">
    <property type="entry name" value="PAC"/>
    <property type="match status" value="1"/>
</dbReference>
<dbReference type="SMART" id="SM00267">
    <property type="entry name" value="GGDEF"/>
    <property type="match status" value="1"/>
</dbReference>
<dbReference type="Pfam" id="PF08448">
    <property type="entry name" value="PAS_4"/>
    <property type="match status" value="1"/>
</dbReference>
<dbReference type="InterPro" id="IPR013656">
    <property type="entry name" value="PAS_4"/>
</dbReference>
<dbReference type="Pfam" id="PF00990">
    <property type="entry name" value="GGDEF"/>
    <property type="match status" value="1"/>
</dbReference>
<proteinExistence type="predicted"/>
<feature type="domain" description="GGDEF" evidence="3">
    <location>
        <begin position="395"/>
        <end position="527"/>
    </location>
</feature>
<dbReference type="OrthoDB" id="5333838at2"/>
<evidence type="ECO:0000259" key="2">
    <source>
        <dbReference type="PROSITE" id="PS50113"/>
    </source>
</evidence>
<organism evidence="4 5">
    <name type="scientific">Desulfovibrio desulfuricans</name>
    <dbReference type="NCBI Taxonomy" id="876"/>
    <lineage>
        <taxon>Bacteria</taxon>
        <taxon>Pseudomonadati</taxon>
        <taxon>Thermodesulfobacteriota</taxon>
        <taxon>Desulfovibrionia</taxon>
        <taxon>Desulfovibrionales</taxon>
        <taxon>Desulfovibrionaceae</taxon>
        <taxon>Desulfovibrio</taxon>
    </lineage>
</organism>
<dbReference type="RefSeq" id="WP_136399253.1">
    <property type="nucleotide sequence ID" value="NZ_CP036295.1"/>
</dbReference>
<evidence type="ECO:0000313" key="5">
    <source>
        <dbReference type="Proteomes" id="UP000297065"/>
    </source>
</evidence>
<dbReference type="Gene3D" id="3.30.70.270">
    <property type="match status" value="1"/>
</dbReference>
<dbReference type="EMBL" id="CP036295">
    <property type="protein sequence ID" value="QCC85053.1"/>
    <property type="molecule type" value="Genomic_DNA"/>
</dbReference>
<dbReference type="NCBIfam" id="TIGR00254">
    <property type="entry name" value="GGDEF"/>
    <property type="match status" value="1"/>
</dbReference>
<feature type="domain" description="PAS" evidence="1">
    <location>
        <begin position="252"/>
        <end position="295"/>
    </location>
</feature>
<dbReference type="GO" id="GO:0006355">
    <property type="term" value="P:regulation of DNA-templated transcription"/>
    <property type="evidence" value="ECO:0007669"/>
    <property type="project" value="InterPro"/>
</dbReference>
<dbReference type="Gene3D" id="3.30.450.20">
    <property type="entry name" value="PAS domain"/>
    <property type="match status" value="2"/>
</dbReference>
<name>A0A4P7UG24_DESDE</name>
<dbReference type="PROSITE" id="PS50887">
    <property type="entry name" value="GGDEF"/>
    <property type="match status" value="1"/>
</dbReference>
<dbReference type="InterPro" id="IPR013767">
    <property type="entry name" value="PAS_fold"/>
</dbReference>
<dbReference type="InterPro" id="IPR000160">
    <property type="entry name" value="GGDEF_dom"/>
</dbReference>
<sequence>MYHHTLRILLCCSDASLESSLRDSAPHPGFTHAITAAGANDLASLPALAEADIVLLDAPALEQLPAMRSAARADALFVCVDAGAAGLEERHLCLLDEVWAGSRSAALCSFYVSRLLDRVRRQKDHDLAALQLNTAIDLTTDLVWFKDVEGVHVKVNQAFCRLVGKSREVIEGRGHYFIWDLEPEEYAQGEFVCLETDEIVMNSREIGVFDEVVKTPQGMRQFKTRKAPLFNDEGGIIGTVGIAHDVTDIANVTAELDLVLQSIPYAVIILDADRRIVNFNERFRKLFGIGPSDYIIGEPRQVLRQRAIERLGFVRSGKHVKMRSAVDGHEKYIDMYENEIFDIFNNVIGMICIYRDVTRQRQVERRLRQRADTDDLTGLFNRHYFFKNIPVTLPVGAGLAYIDLDNFKYVNDKFGHYTGDKALALTAQILRKHLRNAVIARLGGDEFAAFFPNGCTEELLRSRAGDLLAAMVGAYEGHEAFRGLSASIGITLVQQPGLSREDLVRRGDVAMYEAKRFGKRRYCFYSANHE</sequence>
<feature type="domain" description="PAC" evidence="2">
    <location>
        <begin position="316"/>
        <end position="369"/>
    </location>
</feature>
<dbReference type="InterPro" id="IPR029787">
    <property type="entry name" value="Nucleotide_cyclase"/>
</dbReference>
<dbReference type="SUPFAM" id="SSF55073">
    <property type="entry name" value="Nucleotide cyclase"/>
    <property type="match status" value="1"/>
</dbReference>
<dbReference type="NCBIfam" id="TIGR00229">
    <property type="entry name" value="sensory_box"/>
    <property type="match status" value="2"/>
</dbReference>
<evidence type="ECO:0000259" key="3">
    <source>
        <dbReference type="PROSITE" id="PS50887"/>
    </source>
</evidence>
<evidence type="ECO:0000259" key="1">
    <source>
        <dbReference type="PROSITE" id="PS50112"/>
    </source>
</evidence>
<dbReference type="PANTHER" id="PTHR44757:SF2">
    <property type="entry name" value="BIOFILM ARCHITECTURE MAINTENANCE PROTEIN MBAA"/>
    <property type="match status" value="1"/>
</dbReference>
<protein>
    <submittedName>
        <fullName evidence="4">Diguanylate cyclase</fullName>
    </submittedName>
</protein>
<dbReference type="InterPro" id="IPR043128">
    <property type="entry name" value="Rev_trsase/Diguanyl_cyclase"/>
</dbReference>